<accession>A0AA36UJ31</accession>
<organism evidence="4 6">
    <name type="scientific">Neisseria macacae ATCC 33926</name>
    <dbReference type="NCBI Taxonomy" id="997348"/>
    <lineage>
        <taxon>Bacteria</taxon>
        <taxon>Pseudomonadati</taxon>
        <taxon>Pseudomonadota</taxon>
        <taxon>Betaproteobacteria</taxon>
        <taxon>Neisseriales</taxon>
        <taxon>Neisseriaceae</taxon>
        <taxon>Neisseria</taxon>
    </lineage>
</organism>
<reference evidence="5 7" key="2">
    <citation type="submission" date="2022-03" db="EMBL/GenBank/DDBJ databases">
        <title>Genome sequencing of Neisseria macacae.</title>
        <authorList>
            <person name="Baek M.-G."/>
        </authorList>
    </citation>
    <scope>NUCLEOTIDE SEQUENCE [LARGE SCALE GENOMIC DNA]</scope>
    <source>
        <strain evidence="5 7">ATCC 33926</strain>
    </source>
</reference>
<sequence>MLLSPTRARTIAAAVMMLFAVQVSAARQDNAVEVKTPKDVKQIIQKRNRFTPDEFKVEQARRVNIQNRANQIFTLLSGEILLQKGDAGTALATYMMMLNNTKSPEVAERALEMAVSLNAFQQAEMIYQKWREIEPVPGNAQKRMTWLRNILLGQGDKTLNGLDDILANASEEQNQRIFLLLAQAAIQQPGLAEKASSQVHKEALKYKDLPEAAIADVIFSAQGGKKKHAIAALQRLAGLDAEMLPPTLLTLRLMAQRSPEILNGFFEQTDTRNLSPVWQELEIVNLISNKQNDKAYARLRTLLENNPNPDLYIQAALLASNRKDDISTIINYLDKAYNIGTSEQQSRAALIGAMAYADVKDYPKAKQWLAKVVSPSYVFDKAVFGASLEAEQGNGKAALAEARRAQSLPEQEGRYFGSKELQRVTLFALSKHDNLQEALSELNKMLPKISRQPDAMEQLPDVLYQRAMIYDRMGDQGKAIADLRRVVELAPDNANGLNALGYILLSPTKKNLDEAFKLIQAAYQIEPENPAINDSLGWAYFLKDDVQTALPYLQYAFEKYPDAEVAAHLGEALWASGEQEKAKKIWTDSLKGEGDMKILRETMKRFGVEAAPKPTKKAQSGRSVKSK</sequence>
<dbReference type="InterPro" id="IPR019734">
    <property type="entry name" value="TPR_rpt"/>
</dbReference>
<dbReference type="Pfam" id="PF13181">
    <property type="entry name" value="TPR_8"/>
    <property type="match status" value="1"/>
</dbReference>
<dbReference type="RefSeq" id="WP_003778238.1">
    <property type="nucleotide sequence ID" value="NZ_CP094241.1"/>
</dbReference>
<dbReference type="PANTHER" id="PTHR12558:SF13">
    <property type="entry name" value="CELL DIVISION CYCLE PROTEIN 27 HOMOLOG"/>
    <property type="match status" value="1"/>
</dbReference>
<evidence type="ECO:0000256" key="3">
    <source>
        <dbReference type="SAM" id="SignalP"/>
    </source>
</evidence>
<dbReference type="PANTHER" id="PTHR12558">
    <property type="entry name" value="CELL DIVISION CYCLE 16,23,27"/>
    <property type="match status" value="1"/>
</dbReference>
<dbReference type="SUPFAM" id="SSF48452">
    <property type="entry name" value="TPR-like"/>
    <property type="match status" value="2"/>
</dbReference>
<keyword evidence="3" id="KW-0732">Signal</keyword>
<keyword evidence="1" id="KW-0802">TPR repeat</keyword>
<feature type="region of interest" description="Disordered" evidence="2">
    <location>
        <begin position="608"/>
        <end position="627"/>
    </location>
</feature>
<reference evidence="4 6" key="1">
    <citation type="submission" date="2011-05" db="EMBL/GenBank/DDBJ databases">
        <authorList>
            <person name="Muzny D."/>
            <person name="Qin X."/>
            <person name="Deng J."/>
            <person name="Jiang H."/>
            <person name="Liu Y."/>
            <person name="Qu J."/>
            <person name="Song X.-Z."/>
            <person name="Zhang L."/>
            <person name="Thornton R."/>
            <person name="Coyle M."/>
            <person name="Francisco L."/>
            <person name="Jackson L."/>
            <person name="Javaid M."/>
            <person name="Korchina V."/>
            <person name="Kovar C."/>
            <person name="Mata R."/>
            <person name="Mathew T."/>
            <person name="Ngo R."/>
            <person name="Nguyen L."/>
            <person name="Nguyen N."/>
            <person name="Okwuonu G."/>
            <person name="Ongeri F."/>
            <person name="Pham C."/>
            <person name="Simmons D."/>
            <person name="Wilczek-Boney K."/>
            <person name="Hale W."/>
            <person name="Jakkamsetti A."/>
            <person name="Pham P."/>
            <person name="Ruth R."/>
            <person name="San Lucas F."/>
            <person name="Warren J."/>
            <person name="Zhang J."/>
            <person name="Zhao Z."/>
            <person name="Zhou C."/>
            <person name="Zhu D."/>
            <person name="Lee S."/>
            <person name="Bess C."/>
            <person name="Blankenburg K."/>
            <person name="Forbes L."/>
            <person name="Fu Q."/>
            <person name="Gubbala S."/>
            <person name="Hirani K."/>
            <person name="Jayaseelan J.C."/>
            <person name="Lara F."/>
            <person name="Munidasa M."/>
            <person name="Palculict T."/>
            <person name="Patil S."/>
            <person name="Pu L.-L."/>
            <person name="Saada N."/>
            <person name="Tang L."/>
            <person name="Weissenberger G."/>
            <person name="Zhu Y."/>
            <person name="Hemphill L."/>
            <person name="Shang Y."/>
            <person name="Youmans B."/>
            <person name="Ayvaz T."/>
            <person name="Ross M."/>
            <person name="Santibanez J."/>
            <person name="Aqrawi P."/>
            <person name="Gross S."/>
            <person name="Joshi V."/>
            <person name="Fowler G."/>
            <person name="Nazareth L."/>
            <person name="Reid J."/>
            <person name="Worley K."/>
            <person name="Petrosino J."/>
            <person name="Highlander S."/>
            <person name="Gibbs R."/>
        </authorList>
    </citation>
    <scope>NUCLEOTIDE SEQUENCE [LARGE SCALE GENOMIC DNA]</scope>
    <source>
        <strain evidence="4 6">ATCC 33926</strain>
    </source>
</reference>
<feature type="repeat" description="TPR" evidence="1">
    <location>
        <begin position="460"/>
        <end position="493"/>
    </location>
</feature>
<feature type="signal peptide" evidence="3">
    <location>
        <begin position="1"/>
        <end position="25"/>
    </location>
</feature>
<dbReference type="InterPro" id="IPR011990">
    <property type="entry name" value="TPR-like_helical_dom_sf"/>
</dbReference>
<evidence type="ECO:0000313" key="4">
    <source>
        <dbReference type="EMBL" id="EGQ76920.1"/>
    </source>
</evidence>
<evidence type="ECO:0000256" key="1">
    <source>
        <dbReference type="PROSITE-ProRule" id="PRU00339"/>
    </source>
</evidence>
<feature type="compositionally biased region" description="Polar residues" evidence="2">
    <location>
        <begin position="617"/>
        <end position="627"/>
    </location>
</feature>
<dbReference type="Gene3D" id="1.25.40.10">
    <property type="entry name" value="Tetratricopeptide repeat domain"/>
    <property type="match status" value="2"/>
</dbReference>
<dbReference type="PROSITE" id="PS50005">
    <property type="entry name" value="TPR"/>
    <property type="match status" value="1"/>
</dbReference>
<name>A0AA36UJ31_9NEIS</name>
<dbReference type="AlphaFoldDB" id="A0AA36UJ31"/>
<dbReference type="Proteomes" id="UP000829455">
    <property type="component" value="Chromosome"/>
</dbReference>
<dbReference type="EMBL" id="AFQE01000070">
    <property type="protein sequence ID" value="EGQ76920.1"/>
    <property type="molecule type" value="Genomic_DNA"/>
</dbReference>
<proteinExistence type="predicted"/>
<dbReference type="Proteomes" id="UP000004982">
    <property type="component" value="Unassembled WGS sequence"/>
</dbReference>
<feature type="chain" id="PRO_5041273533" evidence="3">
    <location>
        <begin position="26"/>
        <end position="627"/>
    </location>
</feature>
<evidence type="ECO:0000313" key="6">
    <source>
        <dbReference type="Proteomes" id="UP000004982"/>
    </source>
</evidence>
<gene>
    <name evidence="4" type="ORF">HMPREF9418_1489</name>
    <name evidence="5" type="ORF">MON40_05765</name>
</gene>
<evidence type="ECO:0000256" key="2">
    <source>
        <dbReference type="SAM" id="MobiDB-lite"/>
    </source>
</evidence>
<dbReference type="SMART" id="SM00028">
    <property type="entry name" value="TPR"/>
    <property type="match status" value="3"/>
</dbReference>
<protein>
    <submittedName>
        <fullName evidence="4">Tetratricopeptide repeat protein</fullName>
    </submittedName>
</protein>
<dbReference type="EMBL" id="CP094241">
    <property type="protein sequence ID" value="UNV86006.1"/>
    <property type="molecule type" value="Genomic_DNA"/>
</dbReference>
<evidence type="ECO:0000313" key="5">
    <source>
        <dbReference type="EMBL" id="UNV86006.1"/>
    </source>
</evidence>
<keyword evidence="7" id="KW-1185">Reference proteome</keyword>
<evidence type="ECO:0000313" key="7">
    <source>
        <dbReference type="Proteomes" id="UP000829455"/>
    </source>
</evidence>